<dbReference type="AlphaFoldDB" id="A0AAV9ZW83"/>
<gene>
    <name evidence="2" type="ORF">R3P38DRAFT_2801187</name>
    <name evidence="3" type="ORF">R3P38DRAFT_2801190</name>
    <name evidence="4" type="ORF">R3P38DRAFT_2801193</name>
</gene>
<evidence type="ECO:0000313" key="5">
    <source>
        <dbReference type="Proteomes" id="UP001362999"/>
    </source>
</evidence>
<reference evidence="4 5" key="1">
    <citation type="journal article" date="2024" name="J Genomics">
        <title>Draft genome sequencing and assembly of Favolaschia claudopus CIRM-BRFM 2984 isolated from oak limbs.</title>
        <authorList>
            <person name="Navarro D."/>
            <person name="Drula E."/>
            <person name="Chaduli D."/>
            <person name="Cazenave R."/>
            <person name="Ahrendt S."/>
            <person name="Wang J."/>
            <person name="Lipzen A."/>
            <person name="Daum C."/>
            <person name="Barry K."/>
            <person name="Grigoriev I.V."/>
            <person name="Favel A."/>
            <person name="Rosso M.N."/>
            <person name="Martin F."/>
        </authorList>
    </citation>
    <scope>NUCLEOTIDE SEQUENCE [LARGE SCALE GENOMIC DNA]</scope>
    <source>
        <strain evidence="4 5">CIRM-BRFM 2984</strain>
    </source>
</reference>
<dbReference type="EMBL" id="JAWWNJ010000104">
    <property type="protein sequence ID" value="KAK6993109.1"/>
    <property type="molecule type" value="Genomic_DNA"/>
</dbReference>
<accession>A0AAV9ZW83</accession>
<dbReference type="EMBL" id="JAWWNJ010000104">
    <property type="protein sequence ID" value="KAK6993116.1"/>
    <property type="molecule type" value="Genomic_DNA"/>
</dbReference>
<name>A0AAV9ZW83_9AGAR</name>
<comment type="caution">
    <text evidence="4">The sequence shown here is derived from an EMBL/GenBank/DDBJ whole genome shotgun (WGS) entry which is preliminary data.</text>
</comment>
<feature type="region of interest" description="Disordered" evidence="1">
    <location>
        <begin position="1"/>
        <end position="31"/>
    </location>
</feature>
<dbReference type="Proteomes" id="UP001362999">
    <property type="component" value="Unassembled WGS sequence"/>
</dbReference>
<feature type="compositionally biased region" description="Basic and acidic residues" evidence="1">
    <location>
        <begin position="15"/>
        <end position="31"/>
    </location>
</feature>
<proteinExistence type="predicted"/>
<evidence type="ECO:0000313" key="4">
    <source>
        <dbReference type="EMBL" id="KAK6993116.1"/>
    </source>
</evidence>
<keyword evidence="5" id="KW-1185">Reference proteome</keyword>
<evidence type="ECO:0000313" key="3">
    <source>
        <dbReference type="EMBL" id="KAK6993113.1"/>
    </source>
</evidence>
<dbReference type="EMBL" id="JAWWNJ010000104">
    <property type="protein sequence ID" value="KAK6993113.1"/>
    <property type="molecule type" value="Genomic_DNA"/>
</dbReference>
<organism evidence="4 5">
    <name type="scientific">Favolaschia claudopus</name>
    <dbReference type="NCBI Taxonomy" id="2862362"/>
    <lineage>
        <taxon>Eukaryota</taxon>
        <taxon>Fungi</taxon>
        <taxon>Dikarya</taxon>
        <taxon>Basidiomycota</taxon>
        <taxon>Agaricomycotina</taxon>
        <taxon>Agaricomycetes</taxon>
        <taxon>Agaricomycetidae</taxon>
        <taxon>Agaricales</taxon>
        <taxon>Marasmiineae</taxon>
        <taxon>Mycenaceae</taxon>
        <taxon>Favolaschia</taxon>
    </lineage>
</organism>
<evidence type="ECO:0000313" key="2">
    <source>
        <dbReference type="EMBL" id="KAK6993109.1"/>
    </source>
</evidence>
<protein>
    <submittedName>
        <fullName evidence="4">Uncharacterized protein</fullName>
    </submittedName>
</protein>
<sequence length="314" mass="35378">MASSPEVSARTPGSARDDERKQEEKAKIDRTRGHVTRCSTFGFFGPPTPTLRVTYPMRIWLHLVCAAVGNGWNDDYAHSENGGPAGSFLRRLERERRPDEFLALERLECVKPRIHHSPKPPLSSTQIPLINTSQYGNMIRSTIKEVLAQTPSDSCYCGGSLSVQDAREEFAEWHHISTRWRPVGCIKAGTQVEFNSISTFNLIVPVGVVFKVSFAQFVLKVVSESYFIQTDWIPVLSNEPIRSRSRSNLSVEGIVKYSPQSTDSDFSQLMTGSVKYRVEVMGIVEQWGRFDASESWASIIDVSLKDWAMDVREN</sequence>
<evidence type="ECO:0000256" key="1">
    <source>
        <dbReference type="SAM" id="MobiDB-lite"/>
    </source>
</evidence>